<keyword evidence="2" id="KW-1185">Reference proteome</keyword>
<evidence type="ECO:0000313" key="2">
    <source>
        <dbReference type="Proteomes" id="UP001054945"/>
    </source>
</evidence>
<comment type="caution">
    <text evidence="1">The sequence shown here is derived from an EMBL/GenBank/DDBJ whole genome shotgun (WGS) entry which is preliminary data.</text>
</comment>
<name>A0AAV4PUA4_CAEEX</name>
<gene>
    <name evidence="1" type="ORF">CEXT_716191</name>
</gene>
<dbReference type="AlphaFoldDB" id="A0AAV4PUA4"/>
<protein>
    <submittedName>
        <fullName evidence="1">Uncharacterized protein</fullName>
    </submittedName>
</protein>
<proteinExistence type="predicted"/>
<sequence>MNAKIRNKKEKSMSALVYIEVVDVLRPGDSVPYAQLFVKCRLTSSQQRDFVWIAHEIEFCRETETNGEMNEKQERKKKKNKEFIERLPVSDIIKEVDILEARRSSAIGISLLSAV</sequence>
<reference evidence="1 2" key="1">
    <citation type="submission" date="2021-06" db="EMBL/GenBank/DDBJ databases">
        <title>Caerostris extrusa draft genome.</title>
        <authorList>
            <person name="Kono N."/>
            <person name="Arakawa K."/>
        </authorList>
    </citation>
    <scope>NUCLEOTIDE SEQUENCE [LARGE SCALE GENOMIC DNA]</scope>
</reference>
<organism evidence="1 2">
    <name type="scientific">Caerostris extrusa</name>
    <name type="common">Bark spider</name>
    <name type="synonym">Caerostris bankana</name>
    <dbReference type="NCBI Taxonomy" id="172846"/>
    <lineage>
        <taxon>Eukaryota</taxon>
        <taxon>Metazoa</taxon>
        <taxon>Ecdysozoa</taxon>
        <taxon>Arthropoda</taxon>
        <taxon>Chelicerata</taxon>
        <taxon>Arachnida</taxon>
        <taxon>Araneae</taxon>
        <taxon>Araneomorphae</taxon>
        <taxon>Entelegynae</taxon>
        <taxon>Araneoidea</taxon>
        <taxon>Araneidae</taxon>
        <taxon>Caerostris</taxon>
    </lineage>
</organism>
<dbReference type="EMBL" id="BPLR01005247">
    <property type="protein sequence ID" value="GIY01003.1"/>
    <property type="molecule type" value="Genomic_DNA"/>
</dbReference>
<evidence type="ECO:0000313" key="1">
    <source>
        <dbReference type="EMBL" id="GIY01003.1"/>
    </source>
</evidence>
<accession>A0AAV4PUA4</accession>
<dbReference type="Proteomes" id="UP001054945">
    <property type="component" value="Unassembled WGS sequence"/>
</dbReference>